<sequence>MSPAVHITDLTRRFAGMSVPALDRVNATINTGRITGLVGPDGAGKTTLMRIIAGLLEPDSGAIRVFDRDPIRDAAGLRGIIGYMPQKFGLYEDLSVIENLTFHADLRNVVGAERDETFARLLKFTDLARFTDRLAGKLSGGMKQKLGLACALLGTPRLLLLDEPGVGVDPISRRELWRMVGELATEGIAIIWSTAYLDEAERCDDVLLLNEGKPLYSGPPRDLTRRMEGRCFTIAAPAEIRRKKLTELAANPQILDATIQAQNIRIVTRSDAALMKNEKWGMENAQANSPQDSTTGAAAPHFSLSIIHSSLGGEIAAAAAPPRFEDAFMDILGGAQSGNSSLANILRDIPRDGKTVIETRDLTRKFGSFTAADHINLNIKRGEIYGLLGPNGAGKSTTFRMLCGLLTPTSGEASAVGIDLAHSPARARQRIGYMAQKFSLYGNLTVAQNLSFFSGAYGLHGTAQRDAIDAVTDCFHLAPYHNTKADILSLGYKQRLALACAVMHGPDILFLDEPTSGVDPVTRREFWMHIYAAVQRGVTVMVTTHFMDEAEYCDRIGLVYRSKLIATGTPEDLKHQAASAENPTPTMEDAFIALVERSDS</sequence>
<protein>
    <submittedName>
        <fullName evidence="4">Multidrug ABC transporter ATP-binding protein</fullName>
    </submittedName>
</protein>
<dbReference type="KEGG" id="elut:CKA38_11695"/>
<dbReference type="GO" id="GO:0016887">
    <property type="term" value="F:ATP hydrolysis activity"/>
    <property type="evidence" value="ECO:0007669"/>
    <property type="project" value="InterPro"/>
</dbReference>
<dbReference type="RefSeq" id="WP_108825638.1">
    <property type="nucleotide sequence ID" value="NZ_CP023004.1"/>
</dbReference>
<name>A0A2U8E4N6_9BACT</name>
<keyword evidence="1" id="KW-0547">Nucleotide-binding</keyword>
<dbReference type="PANTHER" id="PTHR43038">
    <property type="entry name" value="ATP-BINDING CASSETTE, SUB-FAMILY H, MEMBER 1"/>
    <property type="match status" value="1"/>
</dbReference>
<dbReference type="AlphaFoldDB" id="A0A2U8E4N6"/>
<gene>
    <name evidence="4" type="ORF">CKA38_11695</name>
</gene>
<evidence type="ECO:0000259" key="3">
    <source>
        <dbReference type="PROSITE" id="PS50893"/>
    </source>
</evidence>
<reference evidence="4 5" key="1">
    <citation type="journal article" date="2018" name="Syst. Appl. Microbiol.">
        <title>Ereboglobus luteus gen. nov. sp. nov. from cockroach guts, and new insights into the oxygen relationship of the genera Opitutus and Didymococcus (Verrucomicrobia: Opitutaceae).</title>
        <authorList>
            <person name="Tegtmeier D."/>
            <person name="Belitz A."/>
            <person name="Radek R."/>
            <person name="Heimerl T."/>
            <person name="Brune A."/>
        </authorList>
    </citation>
    <scope>NUCLEOTIDE SEQUENCE [LARGE SCALE GENOMIC DNA]</scope>
    <source>
        <strain evidence="4 5">Ho45</strain>
    </source>
</reference>
<organism evidence="4 5">
    <name type="scientific">Ereboglobus luteus</name>
    <dbReference type="NCBI Taxonomy" id="1796921"/>
    <lineage>
        <taxon>Bacteria</taxon>
        <taxon>Pseudomonadati</taxon>
        <taxon>Verrucomicrobiota</taxon>
        <taxon>Opitutia</taxon>
        <taxon>Opitutales</taxon>
        <taxon>Opitutaceae</taxon>
        <taxon>Ereboglobus</taxon>
    </lineage>
</organism>
<dbReference type="PROSITE" id="PS00211">
    <property type="entry name" value="ABC_TRANSPORTER_1"/>
    <property type="match status" value="1"/>
</dbReference>
<evidence type="ECO:0000256" key="2">
    <source>
        <dbReference type="ARBA" id="ARBA00022840"/>
    </source>
</evidence>
<dbReference type="EMBL" id="CP023004">
    <property type="protein sequence ID" value="AWI09823.1"/>
    <property type="molecule type" value="Genomic_DNA"/>
</dbReference>
<accession>A0A2U8E4N6</accession>
<dbReference type="PANTHER" id="PTHR43038:SF3">
    <property type="entry name" value="ABC TRANSPORTER G FAMILY MEMBER 20 ISOFORM X1"/>
    <property type="match status" value="1"/>
</dbReference>
<dbReference type="InterPro" id="IPR017871">
    <property type="entry name" value="ABC_transporter-like_CS"/>
</dbReference>
<dbReference type="PROSITE" id="PS50893">
    <property type="entry name" value="ABC_TRANSPORTER_2"/>
    <property type="match status" value="2"/>
</dbReference>
<evidence type="ECO:0000256" key="1">
    <source>
        <dbReference type="ARBA" id="ARBA00022741"/>
    </source>
</evidence>
<dbReference type="SUPFAM" id="SSF52540">
    <property type="entry name" value="P-loop containing nucleoside triphosphate hydrolases"/>
    <property type="match status" value="2"/>
</dbReference>
<evidence type="ECO:0000313" key="5">
    <source>
        <dbReference type="Proteomes" id="UP000244896"/>
    </source>
</evidence>
<feature type="domain" description="ABC transporter" evidence="3">
    <location>
        <begin position="357"/>
        <end position="586"/>
    </location>
</feature>
<keyword evidence="2 4" id="KW-0067">ATP-binding</keyword>
<dbReference type="CDD" id="cd03230">
    <property type="entry name" value="ABC_DR_subfamily_A"/>
    <property type="match status" value="2"/>
</dbReference>
<evidence type="ECO:0000313" key="4">
    <source>
        <dbReference type="EMBL" id="AWI09823.1"/>
    </source>
</evidence>
<dbReference type="SMART" id="SM00382">
    <property type="entry name" value="AAA"/>
    <property type="match status" value="2"/>
</dbReference>
<dbReference type="GO" id="GO:0005524">
    <property type="term" value="F:ATP binding"/>
    <property type="evidence" value="ECO:0007669"/>
    <property type="project" value="UniProtKB-KW"/>
</dbReference>
<proteinExistence type="predicted"/>
<feature type="domain" description="ABC transporter" evidence="3">
    <location>
        <begin position="5"/>
        <end position="236"/>
    </location>
</feature>
<dbReference type="Gene3D" id="3.40.50.300">
    <property type="entry name" value="P-loop containing nucleotide triphosphate hydrolases"/>
    <property type="match status" value="2"/>
</dbReference>
<dbReference type="InterPro" id="IPR003593">
    <property type="entry name" value="AAA+_ATPase"/>
</dbReference>
<keyword evidence="5" id="KW-1185">Reference proteome</keyword>
<dbReference type="OrthoDB" id="9804819at2"/>
<dbReference type="Proteomes" id="UP000244896">
    <property type="component" value="Chromosome"/>
</dbReference>
<dbReference type="Pfam" id="PF00005">
    <property type="entry name" value="ABC_tran"/>
    <property type="match status" value="2"/>
</dbReference>
<dbReference type="InterPro" id="IPR027417">
    <property type="entry name" value="P-loop_NTPase"/>
</dbReference>
<dbReference type="InterPro" id="IPR003439">
    <property type="entry name" value="ABC_transporter-like_ATP-bd"/>
</dbReference>